<reference evidence="2" key="1">
    <citation type="journal article" date="2019" name="Int. J. Syst. Evol. Microbiol.">
        <title>The Global Catalogue of Microorganisms (GCM) 10K type strain sequencing project: providing services to taxonomists for standard genome sequencing and annotation.</title>
        <authorList>
            <consortium name="The Broad Institute Genomics Platform"/>
            <consortium name="The Broad Institute Genome Sequencing Center for Infectious Disease"/>
            <person name="Wu L."/>
            <person name="Ma J."/>
        </authorList>
    </citation>
    <scope>NUCLEOTIDE SEQUENCE [LARGE SCALE GENOMIC DNA]</scope>
    <source>
        <strain evidence="2">NBRC 106348</strain>
    </source>
</reference>
<sequence>MTPYDHLPAVRAGLLRRLERPDDAAAAYREALALTANDVERAFLAERLADLHQGDVR</sequence>
<gene>
    <name evidence="1" type="ORF">GCM10025864_18960</name>
</gene>
<organism evidence="1 2">
    <name type="scientific">Luteimicrobium album</name>
    <dbReference type="NCBI Taxonomy" id="1054550"/>
    <lineage>
        <taxon>Bacteria</taxon>
        <taxon>Bacillati</taxon>
        <taxon>Actinomycetota</taxon>
        <taxon>Actinomycetes</taxon>
        <taxon>Micrococcales</taxon>
        <taxon>Luteimicrobium</taxon>
    </lineage>
</organism>
<accession>A0ABQ6I1P2</accession>
<protein>
    <recommendedName>
        <fullName evidence="3">RNA polymerase subunit sigma-24</fullName>
    </recommendedName>
</protein>
<dbReference type="Proteomes" id="UP001157091">
    <property type="component" value="Unassembled WGS sequence"/>
</dbReference>
<proteinExistence type="predicted"/>
<evidence type="ECO:0008006" key="3">
    <source>
        <dbReference type="Google" id="ProtNLM"/>
    </source>
</evidence>
<evidence type="ECO:0000313" key="2">
    <source>
        <dbReference type="Proteomes" id="UP001157091"/>
    </source>
</evidence>
<dbReference type="EMBL" id="BSUK01000001">
    <property type="protein sequence ID" value="GMA24137.1"/>
    <property type="molecule type" value="Genomic_DNA"/>
</dbReference>
<name>A0ABQ6I1P2_9MICO</name>
<evidence type="ECO:0000313" key="1">
    <source>
        <dbReference type="EMBL" id="GMA24137.1"/>
    </source>
</evidence>
<keyword evidence="2" id="KW-1185">Reference proteome</keyword>
<comment type="caution">
    <text evidence="1">The sequence shown here is derived from an EMBL/GenBank/DDBJ whole genome shotgun (WGS) entry which is preliminary data.</text>
</comment>
<dbReference type="RefSeq" id="WP_284293013.1">
    <property type="nucleotide sequence ID" value="NZ_BSUK01000001.1"/>
</dbReference>